<evidence type="ECO:0000313" key="2">
    <source>
        <dbReference type="Proteomes" id="UP000736672"/>
    </source>
</evidence>
<protein>
    <submittedName>
        <fullName evidence="1">Uncharacterized protein</fullName>
    </submittedName>
</protein>
<reference evidence="1" key="1">
    <citation type="journal article" date="2021" name="Nat. Commun.">
        <title>Genetic determinants of endophytism in the Arabidopsis root mycobiome.</title>
        <authorList>
            <person name="Mesny F."/>
            <person name="Miyauchi S."/>
            <person name="Thiergart T."/>
            <person name="Pickel B."/>
            <person name="Atanasova L."/>
            <person name="Karlsson M."/>
            <person name="Huettel B."/>
            <person name="Barry K.W."/>
            <person name="Haridas S."/>
            <person name="Chen C."/>
            <person name="Bauer D."/>
            <person name="Andreopoulos W."/>
            <person name="Pangilinan J."/>
            <person name="LaButti K."/>
            <person name="Riley R."/>
            <person name="Lipzen A."/>
            <person name="Clum A."/>
            <person name="Drula E."/>
            <person name="Henrissat B."/>
            <person name="Kohler A."/>
            <person name="Grigoriev I.V."/>
            <person name="Martin F.M."/>
            <person name="Hacquard S."/>
        </authorList>
    </citation>
    <scope>NUCLEOTIDE SEQUENCE</scope>
    <source>
        <strain evidence="1">FSSC 5 MPI-SDFR-AT-0091</strain>
    </source>
</reference>
<evidence type="ECO:0000313" key="1">
    <source>
        <dbReference type="EMBL" id="KAH7254484.1"/>
    </source>
</evidence>
<keyword evidence="2" id="KW-1185">Reference proteome</keyword>
<comment type="caution">
    <text evidence="1">The sequence shown here is derived from an EMBL/GenBank/DDBJ whole genome shotgun (WGS) entry which is preliminary data.</text>
</comment>
<dbReference type="AlphaFoldDB" id="A0A9P9HDH4"/>
<dbReference type="OrthoDB" id="10348484at2759"/>
<accession>A0A9P9HDH4</accession>
<organism evidence="1 2">
    <name type="scientific">Fusarium solani</name>
    <name type="common">Filamentous fungus</name>
    <dbReference type="NCBI Taxonomy" id="169388"/>
    <lineage>
        <taxon>Eukaryota</taxon>
        <taxon>Fungi</taxon>
        <taxon>Dikarya</taxon>
        <taxon>Ascomycota</taxon>
        <taxon>Pezizomycotina</taxon>
        <taxon>Sordariomycetes</taxon>
        <taxon>Hypocreomycetidae</taxon>
        <taxon>Hypocreales</taxon>
        <taxon>Nectriaceae</taxon>
        <taxon>Fusarium</taxon>
        <taxon>Fusarium solani species complex</taxon>
    </lineage>
</organism>
<proteinExistence type="predicted"/>
<dbReference type="Proteomes" id="UP000736672">
    <property type="component" value="Unassembled WGS sequence"/>
</dbReference>
<sequence>MNPISVFSATAGAMRLLDYSCNIIKAASKWIESPEGVPIDMHEMETAAEDLAESIKQLSIDACQESDKALMTICASSCNITKAILALAGAFKQNVLSSKREIVSEVLREAGWERNMKAFQGRLSELQLRLRRHVEMESQKRNHHPQVALASMAAKVINVEEKVDSNGVCAKSATSIADEIGRSPSNTMVLSWTLETSPSRPPTEENAQILPEALEKPCTATQIDTISTHMLLIHHKLYLKHGHLFHGSVE</sequence>
<gene>
    <name evidence="1" type="ORF">B0J15DRAFT_33450</name>
</gene>
<name>A0A9P9HDH4_FUSSL</name>
<dbReference type="EMBL" id="JAGTJS010000010">
    <property type="protein sequence ID" value="KAH7254484.1"/>
    <property type="molecule type" value="Genomic_DNA"/>
</dbReference>